<dbReference type="KEGG" id="emc:129342165"/>
<dbReference type="RefSeq" id="XP_054853772.1">
    <property type="nucleotide sequence ID" value="XM_054997797.1"/>
</dbReference>
<dbReference type="Proteomes" id="UP001190640">
    <property type="component" value="Chromosome 1"/>
</dbReference>
<evidence type="ECO:0000259" key="8">
    <source>
        <dbReference type="Pfam" id="PF17913"/>
    </source>
</evidence>
<feature type="compositionally biased region" description="Basic and acidic residues" evidence="6">
    <location>
        <begin position="400"/>
        <end position="416"/>
    </location>
</feature>
<comment type="subcellular location">
    <subcellularLocation>
        <location evidence="1">Nucleus</location>
    </subcellularLocation>
</comment>
<feature type="region of interest" description="Disordered" evidence="6">
    <location>
        <begin position="191"/>
        <end position="227"/>
    </location>
</feature>
<dbReference type="GO" id="GO:0006302">
    <property type="term" value="P:double-strand break repair"/>
    <property type="evidence" value="ECO:0007669"/>
    <property type="project" value="InterPro"/>
</dbReference>
<dbReference type="Pfam" id="PF17913">
    <property type="entry name" value="FHA_2"/>
    <property type="match status" value="1"/>
</dbReference>
<gene>
    <name evidence="10" type="primary">APLF</name>
</gene>
<dbReference type="Pfam" id="PF10283">
    <property type="entry name" value="zf-CCHH"/>
    <property type="match status" value="2"/>
</dbReference>
<feature type="domain" description="PBZ-type" evidence="7">
    <location>
        <begin position="384"/>
        <end position="408"/>
    </location>
</feature>
<evidence type="ECO:0000259" key="7">
    <source>
        <dbReference type="Pfam" id="PF10283"/>
    </source>
</evidence>
<feature type="compositionally biased region" description="Basic residues" evidence="6">
    <location>
        <begin position="417"/>
        <end position="426"/>
    </location>
</feature>
<feature type="domain" description="PNK FHA" evidence="8">
    <location>
        <begin position="14"/>
        <end position="61"/>
    </location>
</feature>
<reference evidence="10" key="1">
    <citation type="submission" date="2025-08" db="UniProtKB">
        <authorList>
            <consortium name="RefSeq"/>
        </authorList>
    </citation>
    <scope>IDENTIFICATION</scope>
    <source>
        <tissue evidence="10">Blood</tissue>
    </source>
</reference>
<feature type="compositionally biased region" description="Basic and acidic residues" evidence="6">
    <location>
        <begin position="274"/>
        <end position="295"/>
    </location>
</feature>
<dbReference type="InterPro" id="IPR041388">
    <property type="entry name" value="FHA_2"/>
</dbReference>
<accession>A0AA97LJ43</accession>
<dbReference type="InterPro" id="IPR039253">
    <property type="entry name" value="APLF"/>
</dbReference>
<feature type="compositionally biased region" description="Low complexity" evidence="6">
    <location>
        <begin position="130"/>
        <end position="140"/>
    </location>
</feature>
<dbReference type="CTD" id="200558"/>
<evidence type="ECO:0000256" key="4">
    <source>
        <dbReference type="ARBA" id="ARBA00023204"/>
    </source>
</evidence>
<dbReference type="InterPro" id="IPR019406">
    <property type="entry name" value="APLF_PBZ"/>
</dbReference>
<feature type="domain" description="PBZ-type" evidence="7">
    <location>
        <begin position="342"/>
        <end position="367"/>
    </location>
</feature>
<dbReference type="Gene3D" id="2.60.200.20">
    <property type="match status" value="1"/>
</dbReference>
<dbReference type="GO" id="GO:0035861">
    <property type="term" value="C:site of double-strand break"/>
    <property type="evidence" value="ECO:0007669"/>
    <property type="project" value="TreeGrafter"/>
</dbReference>
<organism evidence="9 10">
    <name type="scientific">Eublepharis macularius</name>
    <name type="common">Leopard gecko</name>
    <name type="synonym">Cyrtodactylus macularius</name>
    <dbReference type="NCBI Taxonomy" id="481883"/>
    <lineage>
        <taxon>Eukaryota</taxon>
        <taxon>Metazoa</taxon>
        <taxon>Chordata</taxon>
        <taxon>Craniata</taxon>
        <taxon>Vertebrata</taxon>
        <taxon>Euteleostomi</taxon>
        <taxon>Lepidosauria</taxon>
        <taxon>Squamata</taxon>
        <taxon>Bifurcata</taxon>
        <taxon>Gekkota</taxon>
        <taxon>Eublepharidae</taxon>
        <taxon>Eublepharinae</taxon>
        <taxon>Eublepharis</taxon>
    </lineage>
</organism>
<name>A0AA97LJ43_EUBMA</name>
<proteinExistence type="predicted"/>
<keyword evidence="2" id="KW-0227">DNA damage</keyword>
<dbReference type="InterPro" id="IPR008984">
    <property type="entry name" value="SMAD_FHA_dom_sf"/>
</dbReference>
<keyword evidence="5" id="KW-0539">Nucleus</keyword>
<dbReference type="GO" id="GO:0005634">
    <property type="term" value="C:nucleus"/>
    <property type="evidence" value="ECO:0007669"/>
    <property type="project" value="UniProtKB-SubCell"/>
</dbReference>
<keyword evidence="3" id="KW-0378">Hydrolase</keyword>
<feature type="region of interest" description="Disordered" evidence="6">
    <location>
        <begin position="110"/>
        <end position="155"/>
    </location>
</feature>
<feature type="region of interest" description="Disordered" evidence="6">
    <location>
        <begin position="358"/>
        <end position="478"/>
    </location>
</feature>
<dbReference type="GO" id="GO:0003906">
    <property type="term" value="F:DNA-(apurinic or apyrimidinic site) endonuclease activity"/>
    <property type="evidence" value="ECO:0007669"/>
    <property type="project" value="InterPro"/>
</dbReference>
<evidence type="ECO:0000256" key="6">
    <source>
        <dbReference type="SAM" id="MobiDB-lite"/>
    </source>
</evidence>
<dbReference type="PANTHER" id="PTHR21315:SF2">
    <property type="entry name" value="APRATAXIN AND PNK-LIKE FACTOR"/>
    <property type="match status" value="1"/>
</dbReference>
<protein>
    <submittedName>
        <fullName evidence="10">Aprataxin and PNK-like factor</fullName>
    </submittedName>
</protein>
<feature type="region of interest" description="Disordered" evidence="6">
    <location>
        <begin position="263"/>
        <end position="304"/>
    </location>
</feature>
<feature type="compositionally biased region" description="Basic and acidic residues" evidence="6">
    <location>
        <begin position="117"/>
        <end position="127"/>
    </location>
</feature>
<keyword evidence="4" id="KW-0234">DNA repair</keyword>
<keyword evidence="9" id="KW-1185">Reference proteome</keyword>
<dbReference type="SUPFAM" id="SSF49879">
    <property type="entry name" value="SMAD/FHA domain"/>
    <property type="match status" value="1"/>
</dbReference>
<feature type="region of interest" description="Disordered" evidence="6">
    <location>
        <begin position="320"/>
        <end position="340"/>
    </location>
</feature>
<evidence type="ECO:0000313" key="10">
    <source>
        <dbReference type="RefSeq" id="XP_054853772.1"/>
    </source>
</evidence>
<sequence>MSRFEVAPVDGGSAVVLPPGETVIGRGALLGITDKRVSRNHAILKVIGDQLCIKPVHLNPCFYWPSENSLPLPLDTGEWHQLSPGDNFSLLVDKYVFRVIFTHTEMEDLQSQNRGNLEAEEKPDDVLPRQSSLQQTSSSSHGKLPEDNSLLERTAEPVQKLCTSVAETEMRRLASRKRLLPAWMLQQDLVVPSSSSLDPGRGSNEEREKRPGKKPKMTESEDAALSVQDIQSVATESALPQMEKNDSKVVPELPKCSMMQNECSESSQTGLQAVERDTSNQREIKEENATPRTEEQGMPSQSPIHQDANEAFISDQTTETDISDLTGSSAVPQSTNVSKHKRIPCHYGRNCYRKNPVHFQQFSHPGDGDYLDPEVVTPADNDCRPECPYGTACYRKNPQHKIEYKHTAPPEPERRQTRPKPVKKGRSILGDDSDNDGEPNEYNLDDSFIDDEDEEECDPTDEDSDWKPDFEEKNDEDVDTLLKEAQMFVKTKK</sequence>
<dbReference type="GeneID" id="129342165"/>
<dbReference type="GO" id="GO:0008408">
    <property type="term" value="F:3'-5' exonuclease activity"/>
    <property type="evidence" value="ECO:0007669"/>
    <property type="project" value="InterPro"/>
</dbReference>
<evidence type="ECO:0000313" key="9">
    <source>
        <dbReference type="Proteomes" id="UP001190640"/>
    </source>
</evidence>
<feature type="compositionally biased region" description="Polar residues" evidence="6">
    <location>
        <begin position="320"/>
        <end position="337"/>
    </location>
</feature>
<evidence type="ECO:0000256" key="5">
    <source>
        <dbReference type="ARBA" id="ARBA00023242"/>
    </source>
</evidence>
<evidence type="ECO:0000256" key="3">
    <source>
        <dbReference type="ARBA" id="ARBA00022801"/>
    </source>
</evidence>
<dbReference type="AlphaFoldDB" id="A0AA97LJ43"/>
<dbReference type="FunFam" id="2.60.200.20:FF:000061">
    <property type="entry name" value="Zgc:165656 protein"/>
    <property type="match status" value="1"/>
</dbReference>
<dbReference type="PANTHER" id="PTHR21315">
    <property type="entry name" value="APRATAXIN AND PNK-LIKE FACTOR-RELATED"/>
    <property type="match status" value="1"/>
</dbReference>
<evidence type="ECO:0000256" key="2">
    <source>
        <dbReference type="ARBA" id="ARBA00022763"/>
    </source>
</evidence>
<evidence type="ECO:0000256" key="1">
    <source>
        <dbReference type="ARBA" id="ARBA00004123"/>
    </source>
</evidence>
<feature type="compositionally biased region" description="Acidic residues" evidence="6">
    <location>
        <begin position="431"/>
        <end position="464"/>
    </location>
</feature>